<sequence length="554" mass="59664">MNAPSHLTRRRALQLAAATGAGMAAVAATGPAAASPGGPTSSVFRHGVASGDPLPDAVLLWTRVTPDPTATPGSGAGPRVDVGWEVATDPGFRRVVRRGTSSTGPARDHTVKVDAVGLSPATTYWYRFRCRGTTSPVGRTRTAPAVDAPVARLRMAVVSCANLQAGWFTAYRHLAARGDLDLVVHLGDYLYEYAPGEYQARDVVVRPHDPAREMVALADYRRRHAQYKTDPDLQALHAAAPWVVTWDDHESANDAWSGGAENHTEGADGAWTARRAAAQQAYAEWMPVRYEPGGSLYRRLRFGRLATLSMLDLRTYRDQQASSPLDPELSAPDRTIAGPEQLQFLLDGLADPQVQWKLVGNPVMISPVRFPNGLESRAVEGIAELVDLPVPPVAGAPYNVDQWDGYPAERAAVLGHLRDRGITDAVFLTGDIHSGWACELPADPLTYPVTGVSVGVELVCTSVTSDNLDDILGTPPRTASLTVETAVKADNPHVKYLDFDSHGFSVLELTEEGAQMDWFVLTDRTDPHAAAVWSTSWRVPAGTARVERAAGRLA</sequence>
<keyword evidence="1" id="KW-0732">Signal</keyword>
<dbReference type="PROSITE" id="PS51318">
    <property type="entry name" value="TAT"/>
    <property type="match status" value="1"/>
</dbReference>
<reference evidence="4 5" key="1">
    <citation type="submission" date="2019-02" db="EMBL/GenBank/DDBJ databases">
        <title>Sequencing the genomes of 1000 actinobacteria strains.</title>
        <authorList>
            <person name="Klenk H.-P."/>
        </authorList>
    </citation>
    <scope>NUCLEOTIDE SEQUENCE [LARGE SCALE GENOMIC DNA]</scope>
    <source>
        <strain evidence="4 5">DSM 44509</strain>
    </source>
</reference>
<feature type="signal peptide" evidence="1">
    <location>
        <begin position="1"/>
        <end position="27"/>
    </location>
</feature>
<dbReference type="PANTHER" id="PTHR43606:SF2">
    <property type="entry name" value="ALKALINE PHOSPHATASE FAMILY PROTEIN (AFU_ORTHOLOGUE AFUA_5G03860)"/>
    <property type="match status" value="1"/>
</dbReference>
<dbReference type="InterPro" id="IPR052900">
    <property type="entry name" value="Phospholipid_Metab_Enz"/>
</dbReference>
<organism evidence="4 5">
    <name type="scientific">Blastococcus saxobsidens</name>
    <dbReference type="NCBI Taxonomy" id="138336"/>
    <lineage>
        <taxon>Bacteria</taxon>
        <taxon>Bacillati</taxon>
        <taxon>Actinomycetota</taxon>
        <taxon>Actinomycetes</taxon>
        <taxon>Geodermatophilales</taxon>
        <taxon>Geodermatophilaceae</taxon>
        <taxon>Blastococcus</taxon>
    </lineage>
</organism>
<evidence type="ECO:0000313" key="4">
    <source>
        <dbReference type="EMBL" id="RZU32227.1"/>
    </source>
</evidence>
<dbReference type="RefSeq" id="WP_207225738.1">
    <property type="nucleotide sequence ID" value="NZ_POQT01000027.1"/>
</dbReference>
<dbReference type="PANTHER" id="PTHR43606">
    <property type="entry name" value="PHOSPHATASE, PUTATIVE (AFU_ORTHOLOGUE AFUA_6G08710)-RELATED"/>
    <property type="match status" value="1"/>
</dbReference>
<dbReference type="Gene3D" id="2.60.40.380">
    <property type="entry name" value="Purple acid phosphatase-like, N-terminal"/>
    <property type="match status" value="1"/>
</dbReference>
<dbReference type="Pfam" id="PF16655">
    <property type="entry name" value="PhoD_N"/>
    <property type="match status" value="1"/>
</dbReference>
<protein>
    <submittedName>
        <fullName evidence="4">Alkaline phosphatase D</fullName>
    </submittedName>
</protein>
<dbReference type="InterPro" id="IPR029052">
    <property type="entry name" value="Metallo-depent_PP-like"/>
</dbReference>
<accession>A0A4Q7Y5G9</accession>
<feature type="domain" description="Phospholipase D N-terminal" evidence="3">
    <location>
        <begin position="46"/>
        <end position="142"/>
    </location>
</feature>
<dbReference type="CDD" id="cd07389">
    <property type="entry name" value="MPP_PhoD"/>
    <property type="match status" value="1"/>
</dbReference>
<evidence type="ECO:0000259" key="3">
    <source>
        <dbReference type="Pfam" id="PF16655"/>
    </source>
</evidence>
<keyword evidence="5" id="KW-1185">Reference proteome</keyword>
<name>A0A4Q7Y5G9_9ACTN</name>
<dbReference type="InterPro" id="IPR018946">
    <property type="entry name" value="PhoD-like_MPP"/>
</dbReference>
<feature type="domain" description="PhoD-like phosphatase metallophosphatase" evidence="2">
    <location>
        <begin position="155"/>
        <end position="518"/>
    </location>
</feature>
<evidence type="ECO:0000313" key="5">
    <source>
        <dbReference type="Proteomes" id="UP000292507"/>
    </source>
</evidence>
<dbReference type="EMBL" id="SHKV01000001">
    <property type="protein sequence ID" value="RZU32227.1"/>
    <property type="molecule type" value="Genomic_DNA"/>
</dbReference>
<dbReference type="InterPro" id="IPR006311">
    <property type="entry name" value="TAT_signal"/>
</dbReference>
<dbReference type="SUPFAM" id="SSF56300">
    <property type="entry name" value="Metallo-dependent phosphatases"/>
    <property type="match status" value="1"/>
</dbReference>
<dbReference type="Proteomes" id="UP000292507">
    <property type="component" value="Unassembled WGS sequence"/>
</dbReference>
<dbReference type="AlphaFoldDB" id="A0A4Q7Y5G9"/>
<evidence type="ECO:0000256" key="1">
    <source>
        <dbReference type="SAM" id="SignalP"/>
    </source>
</evidence>
<proteinExistence type="predicted"/>
<dbReference type="Gene3D" id="3.60.21.70">
    <property type="entry name" value="PhoD-like phosphatase"/>
    <property type="match status" value="1"/>
</dbReference>
<gene>
    <name evidence="4" type="ORF">BKA19_1922</name>
</gene>
<dbReference type="Pfam" id="PF09423">
    <property type="entry name" value="PhoD"/>
    <property type="match status" value="1"/>
</dbReference>
<feature type="chain" id="PRO_5038699171" evidence="1">
    <location>
        <begin position="28"/>
        <end position="554"/>
    </location>
</feature>
<dbReference type="InterPro" id="IPR038607">
    <property type="entry name" value="PhoD-like_sf"/>
</dbReference>
<dbReference type="InterPro" id="IPR032093">
    <property type="entry name" value="PhoD_N"/>
</dbReference>
<evidence type="ECO:0000259" key="2">
    <source>
        <dbReference type="Pfam" id="PF09423"/>
    </source>
</evidence>
<comment type="caution">
    <text evidence="4">The sequence shown here is derived from an EMBL/GenBank/DDBJ whole genome shotgun (WGS) entry which is preliminary data.</text>
</comment>